<sequence>MHCWEFDRSSILYHARAALSISFMPGGLALSRSRTIHSSRSRGIWIGQDVWGRTSRLVYLLGCFFLIGTASVIYILLMGYWVEYWLAMIWTWKGQWRDMPKMALRSAGTAHRWESLLWEGRRGAGGSVSPLSLLLSFSSFPPPSSSSCCLCLVPTLPCTFSLSCHVCSVISLVDFHTHSANCTIYYLLLDTEYFIPLESTFFVLRWP</sequence>
<dbReference type="RefSeq" id="XP_025576475.1">
    <property type="nucleotide sequence ID" value="XM_025717780.1"/>
</dbReference>
<dbReference type="OrthoDB" id="10562717at2759"/>
<dbReference type="Proteomes" id="UP000249402">
    <property type="component" value="Unassembled WGS sequence"/>
</dbReference>
<dbReference type="VEuPathDB" id="FungiDB:BO80DRAFT_40693"/>
<dbReference type="GeneID" id="37222645"/>
<gene>
    <name evidence="2" type="ORF">BO80DRAFT_40693</name>
</gene>
<keyword evidence="3" id="KW-1185">Reference proteome</keyword>
<evidence type="ECO:0000313" key="3">
    <source>
        <dbReference type="Proteomes" id="UP000249402"/>
    </source>
</evidence>
<accession>A0A395H5G7</accession>
<proteinExistence type="predicted"/>
<keyword evidence="1" id="KW-1133">Transmembrane helix</keyword>
<evidence type="ECO:0000313" key="2">
    <source>
        <dbReference type="EMBL" id="RAL02148.1"/>
    </source>
</evidence>
<feature type="transmembrane region" description="Helical" evidence="1">
    <location>
        <begin position="57"/>
        <end position="82"/>
    </location>
</feature>
<organism evidence="2 3">
    <name type="scientific">Aspergillus ibericus CBS 121593</name>
    <dbReference type="NCBI Taxonomy" id="1448316"/>
    <lineage>
        <taxon>Eukaryota</taxon>
        <taxon>Fungi</taxon>
        <taxon>Dikarya</taxon>
        <taxon>Ascomycota</taxon>
        <taxon>Pezizomycotina</taxon>
        <taxon>Eurotiomycetes</taxon>
        <taxon>Eurotiomycetidae</taxon>
        <taxon>Eurotiales</taxon>
        <taxon>Aspergillaceae</taxon>
        <taxon>Aspergillus</taxon>
        <taxon>Aspergillus subgen. Circumdati</taxon>
    </lineage>
</organism>
<evidence type="ECO:0000256" key="1">
    <source>
        <dbReference type="SAM" id="Phobius"/>
    </source>
</evidence>
<protein>
    <submittedName>
        <fullName evidence="2">Uncharacterized protein</fullName>
    </submittedName>
</protein>
<keyword evidence="1" id="KW-0812">Transmembrane</keyword>
<dbReference type="EMBL" id="KZ824432">
    <property type="protein sequence ID" value="RAL02148.1"/>
    <property type="molecule type" value="Genomic_DNA"/>
</dbReference>
<dbReference type="AlphaFoldDB" id="A0A395H5G7"/>
<name>A0A395H5G7_9EURO</name>
<reference evidence="2 3" key="1">
    <citation type="submission" date="2018-02" db="EMBL/GenBank/DDBJ databases">
        <title>The genomes of Aspergillus section Nigri reveals drivers in fungal speciation.</title>
        <authorList>
            <consortium name="DOE Joint Genome Institute"/>
            <person name="Vesth T.C."/>
            <person name="Nybo J."/>
            <person name="Theobald S."/>
            <person name="Brandl J."/>
            <person name="Frisvad J.C."/>
            <person name="Nielsen K.F."/>
            <person name="Lyhne E.K."/>
            <person name="Kogle M.E."/>
            <person name="Kuo A."/>
            <person name="Riley R."/>
            <person name="Clum A."/>
            <person name="Nolan M."/>
            <person name="Lipzen A."/>
            <person name="Salamov A."/>
            <person name="Henrissat B."/>
            <person name="Wiebenga A."/>
            <person name="De vries R.P."/>
            <person name="Grigoriev I.V."/>
            <person name="Mortensen U.H."/>
            <person name="Andersen M.R."/>
            <person name="Baker S.E."/>
        </authorList>
    </citation>
    <scope>NUCLEOTIDE SEQUENCE [LARGE SCALE GENOMIC DNA]</scope>
    <source>
        <strain evidence="2 3">CBS 121593</strain>
    </source>
</reference>
<keyword evidence="1" id="KW-0472">Membrane</keyword>